<evidence type="ECO:0000313" key="14">
    <source>
        <dbReference type="WBParaSite" id="HDID_0000166501-mRNA-1"/>
    </source>
</evidence>
<dbReference type="InterPro" id="IPR003595">
    <property type="entry name" value="Tyr_Pase_cat"/>
</dbReference>
<feature type="region of interest" description="Disordered" evidence="9">
    <location>
        <begin position="988"/>
        <end position="1009"/>
    </location>
</feature>
<dbReference type="PROSITE" id="PS50056">
    <property type="entry name" value="TYR_PHOSPHATASE_2"/>
    <property type="match status" value="1"/>
</dbReference>
<feature type="domain" description="Fibronectin type-III" evidence="13">
    <location>
        <begin position="1"/>
        <end position="51"/>
    </location>
</feature>
<dbReference type="InterPro" id="IPR003961">
    <property type="entry name" value="FN3_dom"/>
</dbReference>
<dbReference type="InterPro" id="IPR016130">
    <property type="entry name" value="Tyr_Pase_AS"/>
</dbReference>
<reference evidence="14" key="1">
    <citation type="submission" date="2016-04" db="UniProtKB">
        <authorList>
            <consortium name="WormBaseParasite"/>
        </authorList>
    </citation>
    <scope>IDENTIFICATION</scope>
</reference>
<dbReference type="PANTHER" id="PTHR46957:SF3">
    <property type="entry name" value="CYTOKINE RECEPTOR"/>
    <property type="match status" value="1"/>
</dbReference>
<dbReference type="PROSITE" id="PS50853">
    <property type="entry name" value="FN3"/>
    <property type="match status" value="4"/>
</dbReference>
<dbReference type="STRING" id="6216.A0A158QCL5"/>
<protein>
    <submittedName>
        <fullName evidence="14">Protein-tyrosine-phosphatase</fullName>
    </submittedName>
</protein>
<dbReference type="InterPro" id="IPR013783">
    <property type="entry name" value="Ig-like_fold"/>
</dbReference>
<dbReference type="PANTHER" id="PTHR46957">
    <property type="entry name" value="CYTOKINE RECEPTOR"/>
    <property type="match status" value="1"/>
</dbReference>
<dbReference type="PRINTS" id="PR00700">
    <property type="entry name" value="PRTYPHPHTASE"/>
</dbReference>
<dbReference type="GO" id="GO:0016020">
    <property type="term" value="C:membrane"/>
    <property type="evidence" value="ECO:0007669"/>
    <property type="project" value="UniProtKB-SubCell"/>
</dbReference>
<feature type="transmembrane region" description="Helical" evidence="10">
    <location>
        <begin position="866"/>
        <end position="892"/>
    </location>
</feature>
<evidence type="ECO:0000259" key="13">
    <source>
        <dbReference type="PROSITE" id="PS50853"/>
    </source>
</evidence>
<feature type="domain" description="Fibronectin type-III" evidence="13">
    <location>
        <begin position="53"/>
        <end position="155"/>
    </location>
</feature>
<name>A0A158QCL5_HYMDI</name>
<dbReference type="InterPro" id="IPR036116">
    <property type="entry name" value="FN3_sf"/>
</dbReference>
<dbReference type="SMART" id="SM00060">
    <property type="entry name" value="FN3"/>
    <property type="match status" value="4"/>
</dbReference>
<dbReference type="SUPFAM" id="SSF52799">
    <property type="entry name" value="(Phosphotyrosine protein) phosphatases II"/>
    <property type="match status" value="1"/>
</dbReference>
<dbReference type="WBParaSite" id="HDID_0000166501-mRNA-1">
    <property type="protein sequence ID" value="HDID_0000166501-mRNA-1"/>
    <property type="gene ID" value="HDID_0000166501"/>
</dbReference>
<dbReference type="SMART" id="SM00404">
    <property type="entry name" value="PTPc_motif"/>
    <property type="match status" value="1"/>
</dbReference>
<dbReference type="InterPro" id="IPR050713">
    <property type="entry name" value="RTP_Phos/Ushers"/>
</dbReference>
<dbReference type="SMART" id="SM00194">
    <property type="entry name" value="PTPc"/>
    <property type="match status" value="1"/>
</dbReference>
<feature type="domain" description="Fibronectin type-III" evidence="13">
    <location>
        <begin position="333"/>
        <end position="440"/>
    </location>
</feature>
<dbReference type="InterPro" id="IPR029021">
    <property type="entry name" value="Prot-tyrosine_phosphatase-like"/>
</dbReference>
<evidence type="ECO:0000256" key="7">
    <source>
        <dbReference type="ARBA" id="ARBA00023136"/>
    </source>
</evidence>
<feature type="domain" description="Tyrosine specific protein phosphatases" evidence="12">
    <location>
        <begin position="1281"/>
        <end position="1336"/>
    </location>
</feature>
<keyword evidence="5" id="KW-0904">Protein phosphatase</keyword>
<accession>A0A158QCL5</accession>
<sequence>LEQWQMIQTNKPHAVLQGLSSMATYYLKVSAFNSAGDGPLSDAFPIIVNPGVPPQPVNFRGVSPSPTSIQLIWSPPELPHGMNILEYQLQCRPASEIAATTLPQTPLAISIPAKHTAWTIKSLQSDTLYQVVLTARNQHGLGVPAKLEIRTLSNLATYAIDYDDQSHGVFEISNYPCLDDPGICFSVPSPPQDLTLNNFQKETAVTGGFPMDYIVLKLQWKPPAETYGELKGYQVSFRLVGPPELLTSSKSDGGDSGKMGEAESTPTLAVHYYMFSSPQNTANYQNTTQPFLRIDGLQERTVYAFRVRAFTSSGPGPWSALSTIQITAEVPDPPTHIKAERINQRQIKVTWNLPRRSTYRINNDYHQRPIPVTGFRIHYAAHDTTVDPSSERMLEVGAVTMATVDDVSPNESYIIKIQSRGTDKRFGSWSDPVIVSASRYGFDQRGEAYQLSRVADLRCFGIKSADMTNPMNSSLKITWLPPSDRRLIKEYETGQQILRFANKCNFLIFATLLFQIQISGVKSFINELNEPVRLTLGPRKLTVSPTKQPTFGSPSSIRNDFLAGDQDQLLVHTVDKLEPNAVFDVKVRPIYETVAGRQIMDTEALWEQTSCRTRMHPPVNITAPVPVAFKADTNEVIVRLLRVSENLGPIRKYYLIVSNHDRAGVLSTADHVNWHTELLRISPKGNEAETRVAAEFTQLAFESTQLEIQVGGQKQLARFRRSLPRKQLSKILQGPSNILNDEPHRQSYSEILLYDCDLRRGKWYKAILLACIYPDIQYSIPLNKRPINSYYNGNQMSNKPLDQTDKDGDYDDSINPNYCSSSRWSVTFTPEENLIVNDADGSADELGGVGASASVNGVTSRAGPSFFTIILVTVIIGIALVALICIAVQCFFRLAQFARKDSVIKYITFTERRGNQHTIISYIYNCFFATSRRRPKQQRNSIGAKLPKTDTSLKIPLMPPTHHKNLVAGIDTSDMHPSVEISTKNDYLAESTPPATSNMRTSPTPRLSKVLENGTSNAALPPSGTPLRQTPQSVLGQTLPGQSPISLNHLAVHVGNLKSFDNNGLYKEYEAIEQGSGFTWHHANMELNKPKNRYANVIAYDHSRVILNQLPGVPCSDYINANYLDGYRLPNAYIATQGPLPETFGDFWRMIWEQNSQVIVMMTKLEERSRIKCDQYWPSRGTEIYQIYPENEPRNPPAEYISFAVTLLESTDYAYYTIRTFNLQKMTPAPNANETNSQSFNGGYNNEIENLQPVQEPRQIKQFQFTAWPDCGAPEQPQPLLLFIRQVCQARQALRAKQSQRGGQENGISEGFSQNTLSNRLGPTVVHCSAGVGRTGKMKDFITLFLVENLNMFFVSASKYYY</sequence>
<evidence type="ECO:0000256" key="4">
    <source>
        <dbReference type="ARBA" id="ARBA00022801"/>
    </source>
</evidence>
<dbReference type="Gene3D" id="2.60.40.10">
    <property type="entry name" value="Immunoglobulins"/>
    <property type="match status" value="4"/>
</dbReference>
<dbReference type="PROSITE" id="PS00383">
    <property type="entry name" value="TYR_PHOSPHATASE_1"/>
    <property type="match status" value="1"/>
</dbReference>
<feature type="domain" description="Fibronectin type-III" evidence="13">
    <location>
        <begin position="239"/>
        <end position="330"/>
    </location>
</feature>
<evidence type="ECO:0000259" key="12">
    <source>
        <dbReference type="PROSITE" id="PS50056"/>
    </source>
</evidence>
<evidence type="ECO:0000259" key="11">
    <source>
        <dbReference type="PROSITE" id="PS50055"/>
    </source>
</evidence>
<feature type="domain" description="Tyrosine-protein phosphatase" evidence="11">
    <location>
        <begin position="1065"/>
        <end position="1336"/>
    </location>
</feature>
<proteinExistence type="predicted"/>
<dbReference type="GO" id="GO:0004725">
    <property type="term" value="F:protein tyrosine phosphatase activity"/>
    <property type="evidence" value="ECO:0007669"/>
    <property type="project" value="InterPro"/>
</dbReference>
<dbReference type="Pfam" id="PF00102">
    <property type="entry name" value="Y_phosphatase"/>
    <property type="match status" value="1"/>
</dbReference>
<keyword evidence="2 10" id="KW-0812">Transmembrane</keyword>
<dbReference type="CDD" id="cd00063">
    <property type="entry name" value="FN3"/>
    <property type="match status" value="4"/>
</dbReference>
<dbReference type="InterPro" id="IPR000242">
    <property type="entry name" value="PTP_cat"/>
</dbReference>
<evidence type="ECO:0000256" key="1">
    <source>
        <dbReference type="ARBA" id="ARBA00004167"/>
    </source>
</evidence>
<evidence type="ECO:0000256" key="9">
    <source>
        <dbReference type="SAM" id="MobiDB-lite"/>
    </source>
</evidence>
<keyword evidence="3" id="KW-0732">Signal</keyword>
<dbReference type="Gene3D" id="3.90.190.10">
    <property type="entry name" value="Protein tyrosine phosphatase superfamily"/>
    <property type="match status" value="1"/>
</dbReference>
<dbReference type="Pfam" id="PF00041">
    <property type="entry name" value="fn3"/>
    <property type="match status" value="2"/>
</dbReference>
<keyword evidence="7 10" id="KW-0472">Membrane</keyword>
<evidence type="ECO:0000256" key="10">
    <source>
        <dbReference type="SAM" id="Phobius"/>
    </source>
</evidence>
<dbReference type="PROSITE" id="PS50055">
    <property type="entry name" value="TYR_PHOSPHATASE_PTP"/>
    <property type="match status" value="1"/>
</dbReference>
<keyword evidence="8" id="KW-0325">Glycoprotein</keyword>
<organism evidence="14">
    <name type="scientific">Hymenolepis diminuta</name>
    <name type="common">Rat tapeworm</name>
    <dbReference type="NCBI Taxonomy" id="6216"/>
    <lineage>
        <taxon>Eukaryota</taxon>
        <taxon>Metazoa</taxon>
        <taxon>Spiralia</taxon>
        <taxon>Lophotrochozoa</taxon>
        <taxon>Platyhelminthes</taxon>
        <taxon>Cestoda</taxon>
        <taxon>Eucestoda</taxon>
        <taxon>Cyclophyllidea</taxon>
        <taxon>Hymenolepididae</taxon>
        <taxon>Hymenolepis</taxon>
    </lineage>
</organism>
<evidence type="ECO:0000256" key="2">
    <source>
        <dbReference type="ARBA" id="ARBA00022692"/>
    </source>
</evidence>
<evidence type="ECO:0000256" key="6">
    <source>
        <dbReference type="ARBA" id="ARBA00022989"/>
    </source>
</evidence>
<keyword evidence="6 10" id="KW-1133">Transmembrane helix</keyword>
<evidence type="ECO:0000256" key="3">
    <source>
        <dbReference type="ARBA" id="ARBA00022729"/>
    </source>
</evidence>
<evidence type="ECO:0000256" key="5">
    <source>
        <dbReference type="ARBA" id="ARBA00022912"/>
    </source>
</evidence>
<feature type="compositionally biased region" description="Polar residues" evidence="9">
    <location>
        <begin position="993"/>
        <end position="1005"/>
    </location>
</feature>
<evidence type="ECO:0000256" key="8">
    <source>
        <dbReference type="ARBA" id="ARBA00023180"/>
    </source>
</evidence>
<keyword evidence="4" id="KW-0378">Hydrolase</keyword>
<comment type="subcellular location">
    <subcellularLocation>
        <location evidence="1">Membrane</location>
        <topology evidence="1">Single-pass membrane protein</topology>
    </subcellularLocation>
</comment>
<dbReference type="InterPro" id="IPR000387">
    <property type="entry name" value="Tyr_Pase_dom"/>
</dbReference>
<dbReference type="SUPFAM" id="SSF49265">
    <property type="entry name" value="Fibronectin type III"/>
    <property type="match status" value="2"/>
</dbReference>